<keyword evidence="4" id="KW-0274">FAD</keyword>
<keyword evidence="10" id="KW-1185">Reference proteome</keyword>
<dbReference type="InterPro" id="IPR009075">
    <property type="entry name" value="AcylCo_DH/oxidase_C"/>
</dbReference>
<protein>
    <submittedName>
        <fullName evidence="9">Acyl-CoA dehydrogenase</fullName>
    </submittedName>
</protein>
<dbReference type="GO" id="GO:0050660">
    <property type="term" value="F:flavin adenine dinucleotide binding"/>
    <property type="evidence" value="ECO:0007669"/>
    <property type="project" value="InterPro"/>
</dbReference>
<evidence type="ECO:0000256" key="3">
    <source>
        <dbReference type="ARBA" id="ARBA00022630"/>
    </source>
</evidence>
<dbReference type="Gene3D" id="1.20.140.10">
    <property type="entry name" value="Butyryl-CoA Dehydrogenase, subunit A, domain 3"/>
    <property type="match status" value="1"/>
</dbReference>
<evidence type="ECO:0000256" key="1">
    <source>
        <dbReference type="ARBA" id="ARBA00001974"/>
    </source>
</evidence>
<dbReference type="PROSITE" id="PS00072">
    <property type="entry name" value="ACYL_COA_DH_1"/>
    <property type="match status" value="1"/>
</dbReference>
<dbReference type="InterPro" id="IPR006091">
    <property type="entry name" value="Acyl-CoA_Oxase/DH_mid-dom"/>
</dbReference>
<evidence type="ECO:0000259" key="8">
    <source>
        <dbReference type="Pfam" id="PF02771"/>
    </source>
</evidence>
<organism evidence="9 10">
    <name type="scientific">Caenimonas sedimenti</name>
    <dbReference type="NCBI Taxonomy" id="2596921"/>
    <lineage>
        <taxon>Bacteria</taxon>
        <taxon>Pseudomonadati</taxon>
        <taxon>Pseudomonadota</taxon>
        <taxon>Betaproteobacteria</taxon>
        <taxon>Burkholderiales</taxon>
        <taxon>Comamonadaceae</taxon>
        <taxon>Caenimonas</taxon>
    </lineage>
</organism>
<dbReference type="Gene3D" id="2.40.110.10">
    <property type="entry name" value="Butyryl-CoA Dehydrogenase, subunit A, domain 2"/>
    <property type="match status" value="1"/>
</dbReference>
<proteinExistence type="inferred from homology"/>
<dbReference type="InterPro" id="IPR036250">
    <property type="entry name" value="AcylCo_DH-like_C"/>
</dbReference>
<comment type="caution">
    <text evidence="9">The sequence shown here is derived from an EMBL/GenBank/DDBJ whole genome shotgun (WGS) entry which is preliminary data.</text>
</comment>
<dbReference type="InterPro" id="IPR037069">
    <property type="entry name" value="AcylCoA_DH/ox_N_sf"/>
</dbReference>
<evidence type="ECO:0000256" key="2">
    <source>
        <dbReference type="ARBA" id="ARBA00009347"/>
    </source>
</evidence>
<feature type="domain" description="Acyl-CoA oxidase/dehydrogenase middle" evidence="7">
    <location>
        <begin position="127"/>
        <end position="221"/>
    </location>
</feature>
<dbReference type="EMBL" id="VOBQ01000008">
    <property type="protein sequence ID" value="TWO71234.1"/>
    <property type="molecule type" value="Genomic_DNA"/>
</dbReference>
<dbReference type="Pfam" id="PF02771">
    <property type="entry name" value="Acyl-CoA_dh_N"/>
    <property type="match status" value="1"/>
</dbReference>
<dbReference type="RefSeq" id="WP_145892851.1">
    <property type="nucleotide sequence ID" value="NZ_VOBQ01000008.1"/>
</dbReference>
<sequence>MATDHDHDHDHDHDTQILDAIDRFLKTEVRPHVKRLEQADEYPAEIVEQMKKMGLFGCIIPAEYGGLGLSTATYAAVVARIASVWMSISGIINSHLIMAATVLRSGTEAQKRDLLPRFASGELRGGIGLTEADAGTDLQAIRTRAVREGDHYVINGSKTWITNSLHGGCLALLVKTDPQAEPRHKGMSLFITEKGPGFVVTRKLKKLGYRGIDTCELQFDNYRVPADRLIGGVEGRGLQQVLSGLELGRINVAARGLGVATASLRDAVAYSQQRKTFGKPICEHQAIQLKLGEMGTRVEAARLLVEAAARAYDRGERCDMEAGMAKYFATEAAMDNALECMRIHGAYGYSPEFDVERYYRDAPLLLIGEGTNEMQRLIIARQLIQRYPA</sequence>
<dbReference type="InterPro" id="IPR006089">
    <property type="entry name" value="Acyl-CoA_DH_CS"/>
</dbReference>
<feature type="domain" description="Acyl-CoA dehydrogenase/oxidase C-terminal" evidence="6">
    <location>
        <begin position="235"/>
        <end position="383"/>
    </location>
</feature>
<dbReference type="PANTHER" id="PTHR43884">
    <property type="entry name" value="ACYL-COA DEHYDROGENASE"/>
    <property type="match status" value="1"/>
</dbReference>
<reference evidence="9 10" key="1">
    <citation type="submission" date="2019-07" db="EMBL/GenBank/DDBJ databases">
        <title>Caenimonas sedimenti sp. nov., isolated from activated sludge.</title>
        <authorList>
            <person name="Xu J."/>
        </authorList>
    </citation>
    <scope>NUCLEOTIDE SEQUENCE [LARGE SCALE GENOMIC DNA]</scope>
    <source>
        <strain evidence="9 10">HX-9-20</strain>
    </source>
</reference>
<dbReference type="FunFam" id="2.40.110.10:FF:000002">
    <property type="entry name" value="Acyl-CoA dehydrogenase fadE12"/>
    <property type="match status" value="1"/>
</dbReference>
<feature type="domain" description="Acyl-CoA dehydrogenase/oxidase N-terminal" evidence="8">
    <location>
        <begin position="13"/>
        <end position="122"/>
    </location>
</feature>
<dbReference type="Gene3D" id="1.10.540.10">
    <property type="entry name" value="Acyl-CoA dehydrogenase/oxidase, N-terminal domain"/>
    <property type="match status" value="1"/>
</dbReference>
<evidence type="ECO:0000313" key="9">
    <source>
        <dbReference type="EMBL" id="TWO71234.1"/>
    </source>
</evidence>
<comment type="cofactor">
    <cofactor evidence="1">
        <name>FAD</name>
        <dbReference type="ChEBI" id="CHEBI:57692"/>
    </cofactor>
</comment>
<keyword evidence="3" id="KW-0285">Flavoprotein</keyword>
<dbReference type="InterPro" id="IPR046373">
    <property type="entry name" value="Acyl-CoA_Oxase/DH_mid-dom_sf"/>
</dbReference>
<accession>A0A562ZSV8</accession>
<dbReference type="InterPro" id="IPR013786">
    <property type="entry name" value="AcylCoA_DH/ox_N"/>
</dbReference>
<evidence type="ECO:0000259" key="7">
    <source>
        <dbReference type="Pfam" id="PF02770"/>
    </source>
</evidence>
<dbReference type="AlphaFoldDB" id="A0A562ZSV8"/>
<evidence type="ECO:0000313" key="10">
    <source>
        <dbReference type="Proteomes" id="UP000318199"/>
    </source>
</evidence>
<dbReference type="PIRSF" id="PIRSF016578">
    <property type="entry name" value="HsaA"/>
    <property type="match status" value="1"/>
</dbReference>
<keyword evidence="5" id="KW-0560">Oxidoreductase</keyword>
<dbReference type="PANTHER" id="PTHR43884:SF12">
    <property type="entry name" value="ISOVALERYL-COA DEHYDROGENASE, MITOCHONDRIAL-RELATED"/>
    <property type="match status" value="1"/>
</dbReference>
<dbReference type="SUPFAM" id="SSF56645">
    <property type="entry name" value="Acyl-CoA dehydrogenase NM domain-like"/>
    <property type="match status" value="1"/>
</dbReference>
<dbReference type="OrthoDB" id="9770681at2"/>
<dbReference type="Pfam" id="PF00441">
    <property type="entry name" value="Acyl-CoA_dh_1"/>
    <property type="match status" value="1"/>
</dbReference>
<dbReference type="SUPFAM" id="SSF47203">
    <property type="entry name" value="Acyl-CoA dehydrogenase C-terminal domain-like"/>
    <property type="match status" value="1"/>
</dbReference>
<dbReference type="FunFam" id="1.20.140.10:FF:000001">
    <property type="entry name" value="Acyl-CoA dehydrogenase"/>
    <property type="match status" value="1"/>
</dbReference>
<dbReference type="Pfam" id="PF02770">
    <property type="entry name" value="Acyl-CoA_dh_M"/>
    <property type="match status" value="1"/>
</dbReference>
<comment type="similarity">
    <text evidence="2">Belongs to the acyl-CoA dehydrogenase family.</text>
</comment>
<gene>
    <name evidence="9" type="ORF">FN976_09860</name>
</gene>
<dbReference type="InterPro" id="IPR009100">
    <property type="entry name" value="AcylCoA_DH/oxidase_NM_dom_sf"/>
</dbReference>
<dbReference type="Proteomes" id="UP000318199">
    <property type="component" value="Unassembled WGS sequence"/>
</dbReference>
<dbReference type="GO" id="GO:0003995">
    <property type="term" value="F:acyl-CoA dehydrogenase activity"/>
    <property type="evidence" value="ECO:0007669"/>
    <property type="project" value="InterPro"/>
</dbReference>
<evidence type="ECO:0000259" key="6">
    <source>
        <dbReference type="Pfam" id="PF00441"/>
    </source>
</evidence>
<evidence type="ECO:0000256" key="4">
    <source>
        <dbReference type="ARBA" id="ARBA00022827"/>
    </source>
</evidence>
<evidence type="ECO:0000256" key="5">
    <source>
        <dbReference type="ARBA" id="ARBA00023002"/>
    </source>
</evidence>
<name>A0A562ZSV8_9BURK</name>